<dbReference type="InterPro" id="IPR047150">
    <property type="entry name" value="SGT"/>
</dbReference>
<sequence length="401" mass="45011">MKADHVVADTNLIHRKLLLNCFLCGTRSKLDYLEQTWSLRYMQQLLIEFLDKILKEIQALLTRLQKDVPLRNLTIVTIQMTFVLVAKQCIETAFHISGTEVGDVLDLQTLFKSQPQKKPNIPRSEPSEETKSMAEALKNQGNQCMKQEKFGEAVACYSKAIELSPYNAVFYCNRAAAHSRLDHHQDAINDCLKALEIDPYYSKAYGRMGIAYSSIGNYAKAVECYRKGLELDPNNENCQQNLSIAEEKLKNSADNTQSSGLFSGFDLNSFLNNPMMQNMARQFMNDPNAQNMMTNLLRNTFGVSDNPTTDNSSRNTEADNSNESTESNSRSNNPSGAGPSTNGQSMDEFLRLGQQLAQQLQASNPQLVNHLRQTFHTNVSGQNSNPENNTNSNEHNNTNSK</sequence>
<feature type="region of interest" description="Disordered" evidence="3">
    <location>
        <begin position="300"/>
        <end position="345"/>
    </location>
</feature>
<name>A0AA85ELH9_9TREM</name>
<dbReference type="GO" id="GO:0006620">
    <property type="term" value="P:post-translational protein targeting to endoplasmic reticulum membrane"/>
    <property type="evidence" value="ECO:0007669"/>
    <property type="project" value="TreeGrafter"/>
</dbReference>
<dbReference type="SUPFAM" id="SSF48452">
    <property type="entry name" value="TPR-like"/>
    <property type="match status" value="1"/>
</dbReference>
<organism evidence="4 5">
    <name type="scientific">Schistosoma rodhaini</name>
    <dbReference type="NCBI Taxonomy" id="6188"/>
    <lineage>
        <taxon>Eukaryota</taxon>
        <taxon>Metazoa</taxon>
        <taxon>Spiralia</taxon>
        <taxon>Lophotrochozoa</taxon>
        <taxon>Platyhelminthes</taxon>
        <taxon>Trematoda</taxon>
        <taxon>Digenea</taxon>
        <taxon>Strigeidida</taxon>
        <taxon>Schistosomatoidea</taxon>
        <taxon>Schistosomatidae</taxon>
        <taxon>Schistosoma</taxon>
    </lineage>
</organism>
<keyword evidence="4" id="KW-1185">Reference proteome</keyword>
<evidence type="ECO:0000256" key="1">
    <source>
        <dbReference type="ARBA" id="ARBA00022737"/>
    </source>
</evidence>
<protein>
    <recommendedName>
        <fullName evidence="6">SGTA homodimerisation domain-containing protein</fullName>
    </recommendedName>
</protein>
<dbReference type="WBParaSite" id="SRDH1_13520.5">
    <property type="protein sequence ID" value="SRDH1_13520.5"/>
    <property type="gene ID" value="SRDH1_13520"/>
</dbReference>
<dbReference type="PANTHER" id="PTHR45831:SF2">
    <property type="entry name" value="LD24721P"/>
    <property type="match status" value="1"/>
</dbReference>
<feature type="compositionally biased region" description="Low complexity" evidence="3">
    <location>
        <begin position="318"/>
        <end position="335"/>
    </location>
</feature>
<dbReference type="GO" id="GO:0016020">
    <property type="term" value="C:membrane"/>
    <property type="evidence" value="ECO:0007669"/>
    <property type="project" value="TreeGrafter"/>
</dbReference>
<dbReference type="Proteomes" id="UP000050792">
    <property type="component" value="Unassembled WGS sequence"/>
</dbReference>
<feature type="region of interest" description="Disordered" evidence="3">
    <location>
        <begin position="377"/>
        <end position="401"/>
    </location>
</feature>
<dbReference type="SMART" id="SM00028">
    <property type="entry name" value="TPR"/>
    <property type="match status" value="3"/>
</dbReference>
<keyword evidence="1" id="KW-0677">Repeat</keyword>
<keyword evidence="2" id="KW-0802">TPR repeat</keyword>
<reference evidence="5" key="2">
    <citation type="submission" date="2023-11" db="UniProtKB">
        <authorList>
            <consortium name="WormBaseParasite"/>
        </authorList>
    </citation>
    <scope>IDENTIFICATION</scope>
</reference>
<feature type="compositionally biased region" description="Polar residues" evidence="3">
    <location>
        <begin position="300"/>
        <end position="314"/>
    </location>
</feature>
<dbReference type="GO" id="GO:0060090">
    <property type="term" value="F:molecular adaptor activity"/>
    <property type="evidence" value="ECO:0007669"/>
    <property type="project" value="TreeGrafter"/>
</dbReference>
<evidence type="ECO:0008006" key="6">
    <source>
        <dbReference type="Google" id="ProtNLM"/>
    </source>
</evidence>
<dbReference type="Gene3D" id="1.25.40.10">
    <property type="entry name" value="Tetratricopeptide repeat domain"/>
    <property type="match status" value="1"/>
</dbReference>
<dbReference type="AlphaFoldDB" id="A0AA85ELH9"/>
<dbReference type="PANTHER" id="PTHR45831">
    <property type="entry name" value="LD24721P"/>
    <property type="match status" value="1"/>
</dbReference>
<dbReference type="Pfam" id="PF13414">
    <property type="entry name" value="TPR_11"/>
    <property type="match status" value="1"/>
</dbReference>
<dbReference type="Pfam" id="PF00515">
    <property type="entry name" value="TPR_1"/>
    <property type="match status" value="1"/>
</dbReference>
<evidence type="ECO:0000256" key="3">
    <source>
        <dbReference type="SAM" id="MobiDB-lite"/>
    </source>
</evidence>
<dbReference type="InterPro" id="IPR019734">
    <property type="entry name" value="TPR_rpt"/>
</dbReference>
<evidence type="ECO:0000256" key="2">
    <source>
        <dbReference type="ARBA" id="ARBA00022803"/>
    </source>
</evidence>
<evidence type="ECO:0000313" key="4">
    <source>
        <dbReference type="Proteomes" id="UP000050792"/>
    </source>
</evidence>
<dbReference type="GO" id="GO:0072380">
    <property type="term" value="C:TRC complex"/>
    <property type="evidence" value="ECO:0007669"/>
    <property type="project" value="TreeGrafter"/>
</dbReference>
<dbReference type="InterPro" id="IPR011990">
    <property type="entry name" value="TPR-like_helical_dom_sf"/>
</dbReference>
<feature type="compositionally biased region" description="Low complexity" evidence="3">
    <location>
        <begin position="383"/>
        <end position="401"/>
    </location>
</feature>
<evidence type="ECO:0000313" key="5">
    <source>
        <dbReference type="WBParaSite" id="SRDH1_13520.5"/>
    </source>
</evidence>
<proteinExistence type="predicted"/>
<reference evidence="4" key="1">
    <citation type="submission" date="2022-06" db="EMBL/GenBank/DDBJ databases">
        <authorList>
            <person name="Berger JAMES D."/>
            <person name="Berger JAMES D."/>
        </authorList>
    </citation>
    <scope>NUCLEOTIDE SEQUENCE [LARGE SCALE GENOMIC DNA]</scope>
</reference>
<accession>A0AA85ELH9</accession>